<feature type="domain" description="SRCR" evidence="6">
    <location>
        <begin position="110"/>
        <end position="187"/>
    </location>
</feature>
<dbReference type="InterPro" id="IPR036179">
    <property type="entry name" value="Ig-like_dom_sf"/>
</dbReference>
<dbReference type="InterPro" id="IPR036772">
    <property type="entry name" value="SRCR-like_dom_sf"/>
</dbReference>
<feature type="non-terminal residue" evidence="8">
    <location>
        <position position="374"/>
    </location>
</feature>
<sequence length="374" mass="42074">YLSESVRLVDGDGFCSGRLEVKTHQSWSTMCETDFDRQDAEVVCRELGCGTPLTLQGALFGEGTHPFGTREFQCKGSEKSLVTCSISSREEHTCKHGSAVGLTCKGPRDVRLVDGGSRCAGTVEIFHSGEWRKVSEDYWSMNDVSVVCRQLNCGSALAAITRRSKKKQSGWNVGFYCRGSESELRKCISYNNELYQINAGISYLYSDLLEPPTTSFSTTIRVRRALQVFEVFRGHSFSITCSIESTYPGGFFHLKLPWTNRSHTQTAVNHSASFLFPAADDSHQGNYSCVYDNQVTFESELLVNETTWRAWNVTQNFSSESEPLSITVTGNLLFKTEEMITLLVKRFLIKLCVFQILRYLQSSSESCWYSFCCC</sequence>
<dbReference type="SMART" id="SM00202">
    <property type="entry name" value="SR"/>
    <property type="match status" value="2"/>
</dbReference>
<feature type="domain" description="SRCR" evidence="6">
    <location>
        <begin position="6"/>
        <end position="105"/>
    </location>
</feature>
<dbReference type="SUPFAM" id="SSF48726">
    <property type="entry name" value="Immunoglobulin"/>
    <property type="match status" value="1"/>
</dbReference>
<dbReference type="PROSITE" id="PS50287">
    <property type="entry name" value="SRCR_2"/>
    <property type="match status" value="2"/>
</dbReference>
<keyword evidence="4" id="KW-0325">Glycoprotein</keyword>
<keyword evidence="1" id="KW-0732">Signal</keyword>
<dbReference type="AlphaFoldDB" id="A0A8T2KPD3"/>
<accession>A0A8T2KPD3</accession>
<organism evidence="8 9">
    <name type="scientific">Astyanax mexicanus</name>
    <name type="common">Blind cave fish</name>
    <name type="synonym">Astyanax fasciatus mexicanus</name>
    <dbReference type="NCBI Taxonomy" id="7994"/>
    <lineage>
        <taxon>Eukaryota</taxon>
        <taxon>Metazoa</taxon>
        <taxon>Chordata</taxon>
        <taxon>Craniata</taxon>
        <taxon>Vertebrata</taxon>
        <taxon>Euteleostomi</taxon>
        <taxon>Actinopterygii</taxon>
        <taxon>Neopterygii</taxon>
        <taxon>Teleostei</taxon>
        <taxon>Ostariophysi</taxon>
        <taxon>Characiformes</taxon>
        <taxon>Characoidei</taxon>
        <taxon>Acestrorhamphidae</taxon>
        <taxon>Acestrorhamphinae</taxon>
        <taxon>Astyanax</taxon>
    </lineage>
</organism>
<dbReference type="PANTHER" id="PTHR19331">
    <property type="entry name" value="SCAVENGER RECEPTOR DOMAIN-CONTAINING"/>
    <property type="match status" value="1"/>
</dbReference>
<reference evidence="8 9" key="1">
    <citation type="submission" date="2021-07" db="EMBL/GenBank/DDBJ databases">
        <authorList>
            <person name="Imarazene B."/>
            <person name="Zahm M."/>
            <person name="Klopp C."/>
            <person name="Cabau C."/>
            <person name="Beille S."/>
            <person name="Jouanno E."/>
            <person name="Castinel A."/>
            <person name="Lluch J."/>
            <person name="Gil L."/>
            <person name="Kuchtly C."/>
            <person name="Lopez Roques C."/>
            <person name="Donnadieu C."/>
            <person name="Parrinello H."/>
            <person name="Journot L."/>
            <person name="Du K."/>
            <person name="Schartl M."/>
            <person name="Retaux S."/>
            <person name="Guiguen Y."/>
        </authorList>
    </citation>
    <scope>NUCLEOTIDE SEQUENCE [LARGE SCALE GENOMIC DNA]</scope>
    <source>
        <strain evidence="8">Pach_M1</strain>
        <tissue evidence="8">Testis</tissue>
    </source>
</reference>
<dbReference type="Gene3D" id="2.60.40.10">
    <property type="entry name" value="Immunoglobulins"/>
    <property type="match status" value="1"/>
</dbReference>
<keyword evidence="3 5" id="KW-1015">Disulfide bond</keyword>
<dbReference type="SUPFAM" id="SSF56487">
    <property type="entry name" value="SRCR-like"/>
    <property type="match status" value="2"/>
</dbReference>
<evidence type="ECO:0000256" key="2">
    <source>
        <dbReference type="ARBA" id="ARBA00022737"/>
    </source>
</evidence>
<feature type="disulfide bond" evidence="5">
    <location>
        <begin position="74"/>
        <end position="84"/>
    </location>
</feature>
<evidence type="ECO:0000313" key="9">
    <source>
        <dbReference type="Proteomes" id="UP000752171"/>
    </source>
</evidence>
<evidence type="ECO:0000259" key="6">
    <source>
        <dbReference type="PROSITE" id="PS50287"/>
    </source>
</evidence>
<protein>
    <submittedName>
        <fullName evidence="8">Deleted in malignant brain tumors 1 protein-like</fullName>
    </submittedName>
</protein>
<feature type="domain" description="Ig-like" evidence="7">
    <location>
        <begin position="211"/>
        <end position="304"/>
    </location>
</feature>
<dbReference type="PRINTS" id="PR00258">
    <property type="entry name" value="SPERACTRCPTR"/>
</dbReference>
<evidence type="ECO:0000313" key="8">
    <source>
        <dbReference type="EMBL" id="KAG9259735.1"/>
    </source>
</evidence>
<evidence type="ECO:0000259" key="7">
    <source>
        <dbReference type="PROSITE" id="PS50835"/>
    </source>
</evidence>
<evidence type="ECO:0000256" key="4">
    <source>
        <dbReference type="ARBA" id="ARBA00023180"/>
    </source>
</evidence>
<name>A0A8T2KPD3_ASTMX</name>
<evidence type="ECO:0000256" key="1">
    <source>
        <dbReference type="ARBA" id="ARBA00022729"/>
    </source>
</evidence>
<comment type="caution">
    <text evidence="8">The sequence shown here is derived from an EMBL/GenBank/DDBJ whole genome shotgun (WGS) entry which is preliminary data.</text>
</comment>
<dbReference type="InterPro" id="IPR007110">
    <property type="entry name" value="Ig-like_dom"/>
</dbReference>
<dbReference type="OrthoDB" id="536948at2759"/>
<dbReference type="PROSITE" id="PS50835">
    <property type="entry name" value="IG_LIKE"/>
    <property type="match status" value="1"/>
</dbReference>
<comment type="caution">
    <text evidence="5">Lacks conserved residue(s) required for the propagation of feature annotation.</text>
</comment>
<feature type="disulfide bond" evidence="5">
    <location>
        <begin position="177"/>
        <end position="187"/>
    </location>
</feature>
<gene>
    <name evidence="8" type="primary">CD163</name>
    <name evidence="8" type="ORF">AMEX_G27267</name>
</gene>
<dbReference type="InterPro" id="IPR013783">
    <property type="entry name" value="Ig-like_fold"/>
</dbReference>
<dbReference type="FunFam" id="3.10.250.10:FF:000004">
    <property type="entry name" value="Scavenger receptor cysteine-rich type 1 protein M130"/>
    <property type="match status" value="2"/>
</dbReference>
<dbReference type="Proteomes" id="UP000752171">
    <property type="component" value="Unassembled WGS sequence"/>
</dbReference>
<dbReference type="GO" id="GO:0016020">
    <property type="term" value="C:membrane"/>
    <property type="evidence" value="ECO:0007669"/>
    <property type="project" value="InterPro"/>
</dbReference>
<dbReference type="EMBL" id="JAICCE010000025">
    <property type="protein sequence ID" value="KAG9259735.1"/>
    <property type="molecule type" value="Genomic_DNA"/>
</dbReference>
<dbReference type="Pfam" id="PF00530">
    <property type="entry name" value="SRCR"/>
    <property type="match status" value="2"/>
</dbReference>
<evidence type="ECO:0000256" key="5">
    <source>
        <dbReference type="PROSITE-ProRule" id="PRU00196"/>
    </source>
</evidence>
<dbReference type="InterPro" id="IPR001190">
    <property type="entry name" value="SRCR"/>
</dbReference>
<dbReference type="Gene3D" id="3.10.250.10">
    <property type="entry name" value="SRCR-like domain"/>
    <property type="match status" value="2"/>
</dbReference>
<keyword evidence="2" id="KW-0677">Repeat</keyword>
<evidence type="ECO:0000256" key="3">
    <source>
        <dbReference type="ARBA" id="ARBA00023157"/>
    </source>
</evidence>
<proteinExistence type="predicted"/>